<keyword evidence="1" id="KW-0732">Signal</keyword>
<evidence type="ECO:0000313" key="2">
    <source>
        <dbReference type="EMBL" id="MCJ0743502.1"/>
    </source>
</evidence>
<protein>
    <submittedName>
        <fullName evidence="2">Carboxypeptidase-like regulatory domain-containing protein</fullName>
    </submittedName>
</protein>
<feature type="chain" id="PRO_5047371030" evidence="1">
    <location>
        <begin position="19"/>
        <end position="239"/>
    </location>
</feature>
<evidence type="ECO:0000313" key="3">
    <source>
        <dbReference type="Proteomes" id="UP001165460"/>
    </source>
</evidence>
<keyword evidence="3" id="KW-1185">Reference proteome</keyword>
<feature type="signal peptide" evidence="1">
    <location>
        <begin position="1"/>
        <end position="18"/>
    </location>
</feature>
<organism evidence="2 3">
    <name type="scientific">Pedobacter montanisoli</name>
    <dbReference type="NCBI Taxonomy" id="2923277"/>
    <lineage>
        <taxon>Bacteria</taxon>
        <taxon>Pseudomonadati</taxon>
        <taxon>Bacteroidota</taxon>
        <taxon>Sphingobacteriia</taxon>
        <taxon>Sphingobacteriales</taxon>
        <taxon>Sphingobacteriaceae</taxon>
        <taxon>Pedobacter</taxon>
    </lineage>
</organism>
<proteinExistence type="predicted"/>
<dbReference type="RefSeq" id="WP_243362700.1">
    <property type="nucleotide sequence ID" value="NZ_JALGBH010000002.1"/>
</dbReference>
<accession>A0ABS9ZYX1</accession>
<gene>
    <name evidence="2" type="ORF">MMF97_12330</name>
</gene>
<dbReference type="Pfam" id="PF13620">
    <property type="entry name" value="CarboxypepD_reg"/>
    <property type="match status" value="1"/>
</dbReference>
<dbReference type="EMBL" id="JALGBH010000002">
    <property type="protein sequence ID" value="MCJ0743502.1"/>
    <property type="molecule type" value="Genomic_DNA"/>
</dbReference>
<dbReference type="Gene3D" id="2.60.40.1120">
    <property type="entry name" value="Carboxypeptidase-like, regulatory domain"/>
    <property type="match status" value="1"/>
</dbReference>
<name>A0ABS9ZYX1_9SPHI</name>
<sequence length="239" mass="26080">MKKYVLFTLASIIFSANACKKPSNSGEERGYATGKAVDSKGKPLAGVEVTLENTTFHEGYTSTTDKSGNYKIKLSKNGAYSASAYIDKTLNNIVYHLPLHTNDKNYFSQEGGVVNFELKLTGQKPEGGHYGGEIQVSADINDLNPIEDQENIELTLTPLSKLVDGTEAAVVKLNLTRISLYYGLVDIPIARYSVSAKYKGSVLKLKIRDTNNAYQNNVTVDFPADIYSGAVVGLSYSRN</sequence>
<evidence type="ECO:0000256" key="1">
    <source>
        <dbReference type="SAM" id="SignalP"/>
    </source>
</evidence>
<comment type="caution">
    <text evidence="2">The sequence shown here is derived from an EMBL/GenBank/DDBJ whole genome shotgun (WGS) entry which is preliminary data.</text>
</comment>
<dbReference type="Proteomes" id="UP001165460">
    <property type="component" value="Unassembled WGS sequence"/>
</dbReference>
<reference evidence="2" key="1">
    <citation type="submission" date="2022-03" db="EMBL/GenBank/DDBJ databases">
        <authorList>
            <person name="Woo C.Y."/>
        </authorList>
    </citation>
    <scope>NUCLEOTIDE SEQUENCE</scope>
    <source>
        <strain evidence="2">CYS-01</strain>
    </source>
</reference>
<dbReference type="InterPro" id="IPR008969">
    <property type="entry name" value="CarboxyPept-like_regulatory"/>
</dbReference>
<dbReference type="SUPFAM" id="SSF49464">
    <property type="entry name" value="Carboxypeptidase regulatory domain-like"/>
    <property type="match status" value="1"/>
</dbReference>